<dbReference type="EMBL" id="JXTC01001245">
    <property type="protein sequence ID" value="PON31747.1"/>
    <property type="molecule type" value="Genomic_DNA"/>
</dbReference>
<accession>A0A2P5A5B6</accession>
<reference evidence="2" key="1">
    <citation type="submission" date="2016-06" db="EMBL/GenBank/DDBJ databases">
        <title>Parallel loss of symbiosis genes in relatives of nitrogen-fixing non-legume Parasponia.</title>
        <authorList>
            <person name="Van Velzen R."/>
            <person name="Holmer R."/>
            <person name="Bu F."/>
            <person name="Rutten L."/>
            <person name="Van Zeijl A."/>
            <person name="Liu W."/>
            <person name="Santuari L."/>
            <person name="Cao Q."/>
            <person name="Sharma T."/>
            <person name="Shen D."/>
            <person name="Roswanjaya Y."/>
            <person name="Wardhani T."/>
            <person name="Kalhor M.S."/>
            <person name="Jansen J."/>
            <person name="Van den Hoogen J."/>
            <person name="Gungor B."/>
            <person name="Hartog M."/>
            <person name="Hontelez J."/>
            <person name="Verver J."/>
            <person name="Yang W.-C."/>
            <person name="Schijlen E."/>
            <person name="Repin R."/>
            <person name="Schilthuizen M."/>
            <person name="Schranz E."/>
            <person name="Heidstra R."/>
            <person name="Miyata K."/>
            <person name="Fedorova E."/>
            <person name="Kohlen W."/>
            <person name="Bisseling T."/>
            <person name="Smit S."/>
            <person name="Geurts R."/>
        </authorList>
    </citation>
    <scope>NUCLEOTIDE SEQUENCE [LARGE SCALE GENOMIC DNA]</scope>
    <source>
        <strain evidence="2">cv. RG33-2</strain>
    </source>
</reference>
<dbReference type="InParanoid" id="A0A2P5A5B6"/>
<gene>
    <name evidence="1" type="ORF">TorRG33x02_357340</name>
</gene>
<name>A0A2P5A5B6_TREOI</name>
<evidence type="ECO:0000313" key="1">
    <source>
        <dbReference type="EMBL" id="PON31747.1"/>
    </source>
</evidence>
<dbReference type="AlphaFoldDB" id="A0A2P5A5B6"/>
<comment type="caution">
    <text evidence="1">The sequence shown here is derived from an EMBL/GenBank/DDBJ whole genome shotgun (WGS) entry which is preliminary data.</text>
</comment>
<organism evidence="1 2">
    <name type="scientific">Trema orientale</name>
    <name type="common">Charcoal tree</name>
    <name type="synonym">Celtis orientalis</name>
    <dbReference type="NCBI Taxonomy" id="63057"/>
    <lineage>
        <taxon>Eukaryota</taxon>
        <taxon>Viridiplantae</taxon>
        <taxon>Streptophyta</taxon>
        <taxon>Embryophyta</taxon>
        <taxon>Tracheophyta</taxon>
        <taxon>Spermatophyta</taxon>
        <taxon>Magnoliopsida</taxon>
        <taxon>eudicotyledons</taxon>
        <taxon>Gunneridae</taxon>
        <taxon>Pentapetalae</taxon>
        <taxon>rosids</taxon>
        <taxon>fabids</taxon>
        <taxon>Rosales</taxon>
        <taxon>Cannabaceae</taxon>
        <taxon>Trema</taxon>
    </lineage>
</organism>
<evidence type="ECO:0000313" key="2">
    <source>
        <dbReference type="Proteomes" id="UP000237000"/>
    </source>
</evidence>
<proteinExistence type="predicted"/>
<feature type="non-terminal residue" evidence="1">
    <location>
        <position position="80"/>
    </location>
</feature>
<keyword evidence="2" id="KW-1185">Reference proteome</keyword>
<sequence>MTTVVPSRVMPGEDLGSWPRAADLSTSNFNYPIIEPSMVGASREVHMLSKTLVVGNDGCRVSSTKTLQHGHGVNSGYDNA</sequence>
<dbReference type="Proteomes" id="UP000237000">
    <property type="component" value="Unassembled WGS sequence"/>
</dbReference>
<protein>
    <submittedName>
        <fullName evidence="1">Uncharacterized protein</fullName>
    </submittedName>
</protein>